<dbReference type="InterPro" id="IPR000073">
    <property type="entry name" value="AB_hydrolase_1"/>
</dbReference>
<comment type="subcellular location">
    <subcellularLocation>
        <location evidence="2">Cytoplasm</location>
    </subcellularLocation>
</comment>
<comment type="similarity">
    <text evidence="3">Belongs to the peptidase S33 family.</text>
</comment>
<protein>
    <recommendedName>
        <fullName evidence="4">prolyl aminopeptidase</fullName>
        <ecNumber evidence="4">3.4.11.5</ecNumber>
    </recommendedName>
    <alternativeName>
        <fullName evidence="9">Prolyl aminopeptidase</fullName>
    </alternativeName>
</protein>
<dbReference type="InterPro" id="IPR002410">
    <property type="entry name" value="Peptidase_S33"/>
</dbReference>
<evidence type="ECO:0000259" key="11">
    <source>
        <dbReference type="Pfam" id="PF12697"/>
    </source>
</evidence>
<reference evidence="12 13" key="1">
    <citation type="submission" date="2018-03" db="EMBL/GenBank/DDBJ databases">
        <title>Draft genome of Deinococcus sp. OD32.</title>
        <authorList>
            <person name="Wang X.-P."/>
            <person name="Du Z.-J."/>
        </authorList>
    </citation>
    <scope>NUCLEOTIDE SEQUENCE [LARGE SCALE GENOMIC DNA]</scope>
    <source>
        <strain evidence="12 13">OD32</strain>
    </source>
</reference>
<dbReference type="Pfam" id="PF12697">
    <property type="entry name" value="Abhydrolase_6"/>
    <property type="match status" value="1"/>
</dbReference>
<dbReference type="SUPFAM" id="SSF53474">
    <property type="entry name" value="alpha/beta-Hydrolases"/>
    <property type="match status" value="1"/>
</dbReference>
<organism evidence="12 13">
    <name type="scientific">Deinococcus arcticus</name>
    <dbReference type="NCBI Taxonomy" id="2136176"/>
    <lineage>
        <taxon>Bacteria</taxon>
        <taxon>Thermotogati</taxon>
        <taxon>Deinococcota</taxon>
        <taxon>Deinococci</taxon>
        <taxon>Deinococcales</taxon>
        <taxon>Deinococcaceae</taxon>
        <taxon>Deinococcus</taxon>
    </lineage>
</organism>
<dbReference type="GO" id="GO:0004177">
    <property type="term" value="F:aminopeptidase activity"/>
    <property type="evidence" value="ECO:0007669"/>
    <property type="project" value="UniProtKB-KW"/>
</dbReference>
<dbReference type="EMBL" id="PYSV01000006">
    <property type="protein sequence ID" value="PTA68333.1"/>
    <property type="molecule type" value="Genomic_DNA"/>
</dbReference>
<feature type="domain" description="AB hydrolase-1" evidence="11">
    <location>
        <begin position="73"/>
        <end position="336"/>
    </location>
</feature>
<dbReference type="InterPro" id="IPR029058">
    <property type="entry name" value="AB_hydrolase_fold"/>
</dbReference>
<evidence type="ECO:0000256" key="9">
    <source>
        <dbReference type="ARBA" id="ARBA00029605"/>
    </source>
</evidence>
<sequence length="343" mass="37094">MSGPGDLSSEDSLRGDQPSNLPGERPGQEGPGGAWPLLSPEDGAHGRVFLERLNGAELHFEVTGDPAGEAPTLVFLHGGPGYNSYAFQALFGDRLREPAVFLDQRGCGRSGPLADTDQGDATLDLDTLVGDLEALRVFLGARQLVPLGHGFGALVALEYARRYPLQTARVVVVNPWVHFPELALTLLREASERRGTPLQDPAADLRAQTPEGQYPAVGGARVEAAFALLNARDLLNALQFRDHASRMHLEFTDAESQLLGGGEVGDALVAQGLWEFEYPPFLQEIRRPVFVIAGAHDRTSYPEQVAWVADLTGGDVTVLDTGHYPWLDDEDAFAEALEDALQR</sequence>
<keyword evidence="13" id="KW-1185">Reference proteome</keyword>
<evidence type="ECO:0000256" key="3">
    <source>
        <dbReference type="ARBA" id="ARBA00010088"/>
    </source>
</evidence>
<dbReference type="PRINTS" id="PR00793">
    <property type="entry name" value="PROAMNOPTASE"/>
</dbReference>
<evidence type="ECO:0000313" key="12">
    <source>
        <dbReference type="EMBL" id="PTA68333.1"/>
    </source>
</evidence>
<dbReference type="GO" id="GO:0006508">
    <property type="term" value="P:proteolysis"/>
    <property type="evidence" value="ECO:0007669"/>
    <property type="project" value="UniProtKB-KW"/>
</dbReference>
<dbReference type="PANTHER" id="PTHR43722">
    <property type="entry name" value="PROLINE IMINOPEPTIDASE"/>
    <property type="match status" value="1"/>
</dbReference>
<dbReference type="GO" id="GO:0005737">
    <property type="term" value="C:cytoplasm"/>
    <property type="evidence" value="ECO:0007669"/>
    <property type="project" value="UniProtKB-SubCell"/>
</dbReference>
<dbReference type="EC" id="3.4.11.5" evidence="4"/>
<keyword evidence="5" id="KW-0031">Aminopeptidase</keyword>
<evidence type="ECO:0000256" key="4">
    <source>
        <dbReference type="ARBA" id="ARBA00012568"/>
    </source>
</evidence>
<dbReference type="AlphaFoldDB" id="A0A2T3W9A3"/>
<proteinExistence type="inferred from homology"/>
<keyword evidence="6" id="KW-0963">Cytoplasm</keyword>
<keyword evidence="8" id="KW-0378">Hydrolase</keyword>
<evidence type="ECO:0000256" key="1">
    <source>
        <dbReference type="ARBA" id="ARBA00001585"/>
    </source>
</evidence>
<dbReference type="OrthoDB" id="9775557at2"/>
<dbReference type="InterPro" id="IPR005944">
    <property type="entry name" value="Pro_iminopeptidase"/>
</dbReference>
<name>A0A2T3W9A3_9DEIO</name>
<keyword evidence="7" id="KW-0645">Protease</keyword>
<accession>A0A2T3W9A3</accession>
<dbReference type="RefSeq" id="WP_107137561.1">
    <property type="nucleotide sequence ID" value="NZ_PYSV01000006.1"/>
</dbReference>
<dbReference type="PANTHER" id="PTHR43722:SF1">
    <property type="entry name" value="PROLINE IMINOPEPTIDASE"/>
    <property type="match status" value="1"/>
</dbReference>
<evidence type="ECO:0000256" key="7">
    <source>
        <dbReference type="ARBA" id="ARBA00022670"/>
    </source>
</evidence>
<evidence type="ECO:0000256" key="5">
    <source>
        <dbReference type="ARBA" id="ARBA00022438"/>
    </source>
</evidence>
<evidence type="ECO:0000256" key="2">
    <source>
        <dbReference type="ARBA" id="ARBA00004496"/>
    </source>
</evidence>
<evidence type="ECO:0000256" key="10">
    <source>
        <dbReference type="SAM" id="MobiDB-lite"/>
    </source>
</evidence>
<dbReference type="Gene3D" id="3.40.50.1820">
    <property type="entry name" value="alpha/beta hydrolase"/>
    <property type="match status" value="1"/>
</dbReference>
<comment type="caution">
    <text evidence="12">The sequence shown here is derived from an EMBL/GenBank/DDBJ whole genome shotgun (WGS) entry which is preliminary data.</text>
</comment>
<gene>
    <name evidence="12" type="ORF">C8263_07780</name>
</gene>
<evidence type="ECO:0000256" key="6">
    <source>
        <dbReference type="ARBA" id="ARBA00022490"/>
    </source>
</evidence>
<evidence type="ECO:0000313" key="13">
    <source>
        <dbReference type="Proteomes" id="UP000240317"/>
    </source>
</evidence>
<feature type="region of interest" description="Disordered" evidence="10">
    <location>
        <begin position="1"/>
        <end position="40"/>
    </location>
</feature>
<dbReference type="Proteomes" id="UP000240317">
    <property type="component" value="Unassembled WGS sequence"/>
</dbReference>
<comment type="catalytic activity">
    <reaction evidence="1">
        <text>Release of N-terminal proline from a peptide.</text>
        <dbReference type="EC" id="3.4.11.5"/>
    </reaction>
</comment>
<evidence type="ECO:0000256" key="8">
    <source>
        <dbReference type="ARBA" id="ARBA00022801"/>
    </source>
</evidence>